<name>A0ABX7NEX2_9BACT</name>
<organism evidence="1 2">
    <name type="scientific">Myxococcus landrumensis</name>
    <dbReference type="NCBI Taxonomy" id="2813577"/>
    <lineage>
        <taxon>Bacteria</taxon>
        <taxon>Pseudomonadati</taxon>
        <taxon>Myxococcota</taxon>
        <taxon>Myxococcia</taxon>
        <taxon>Myxococcales</taxon>
        <taxon>Cystobacterineae</taxon>
        <taxon>Myxococcaceae</taxon>
        <taxon>Myxococcus</taxon>
    </lineage>
</organism>
<dbReference type="EMBL" id="CP071091">
    <property type="protein sequence ID" value="QSQ14828.1"/>
    <property type="molecule type" value="Genomic_DNA"/>
</dbReference>
<dbReference type="InterPro" id="IPR016181">
    <property type="entry name" value="Acyl_CoA_acyltransferase"/>
</dbReference>
<proteinExistence type="predicted"/>
<protein>
    <submittedName>
        <fullName evidence="1">GNAT family N-acetyltransferase</fullName>
    </submittedName>
</protein>
<sequence>MSFMTCRVATTQRELDDAVRIRWAVFGGELRLLSGTPPVSRREVGCFDTLETTVHLVVYAGADPVATSRLLLPNPDVASAMGGHLGIELDQKLDLGGLGGEGFLIAESTRFCILKRWRHSEAVLRLQSGLYEESRRRGVTHWIASANMETDCAEDARWMVEVASDRGWLTPRWHVRSRGVSHPPEVPRAPFYTEVEREHASQGRLAGLRMPPVLSLFARKMGARFMGAPHYDEDFRRFSLPLVAALDDVPASTLARFANLDAPVPRADQVRTGPSFDLNP</sequence>
<dbReference type="SUPFAM" id="SSF55729">
    <property type="entry name" value="Acyl-CoA N-acyltransferases (Nat)"/>
    <property type="match status" value="1"/>
</dbReference>
<keyword evidence="2" id="KW-1185">Reference proteome</keyword>
<dbReference type="RefSeq" id="WP_206716585.1">
    <property type="nucleotide sequence ID" value="NZ_CP071091.1"/>
</dbReference>
<reference evidence="1 2" key="1">
    <citation type="submission" date="2021-02" db="EMBL/GenBank/DDBJ databases">
        <title>De Novo genome assembly of isolated myxobacteria.</title>
        <authorList>
            <person name="Stevens D.C."/>
        </authorList>
    </citation>
    <scope>NUCLEOTIDE SEQUENCE [LARGE SCALE GENOMIC DNA]</scope>
    <source>
        <strain evidence="1 2">SCHIC003</strain>
    </source>
</reference>
<evidence type="ECO:0000313" key="1">
    <source>
        <dbReference type="EMBL" id="QSQ14828.1"/>
    </source>
</evidence>
<evidence type="ECO:0000313" key="2">
    <source>
        <dbReference type="Proteomes" id="UP000663090"/>
    </source>
</evidence>
<gene>
    <name evidence="1" type="ORF">JY572_01680</name>
</gene>
<accession>A0ABX7NEX2</accession>
<dbReference type="Gene3D" id="3.40.630.30">
    <property type="match status" value="1"/>
</dbReference>
<dbReference type="Proteomes" id="UP000663090">
    <property type="component" value="Chromosome"/>
</dbReference>